<comment type="similarity">
    <text evidence="1">Belongs to the eukaryotic/archaeal RNase P protein component 2 family.</text>
</comment>
<dbReference type="STRING" id="471704.A0A195EMY4"/>
<dbReference type="Pfam" id="PF01900">
    <property type="entry name" value="RNase_P_Rpp14"/>
    <property type="match status" value="1"/>
</dbReference>
<dbReference type="SUPFAM" id="SSF160350">
    <property type="entry name" value="Rnp2-like"/>
    <property type="match status" value="1"/>
</dbReference>
<dbReference type="InterPro" id="IPR038085">
    <property type="entry name" value="Rnp2-like_sf"/>
</dbReference>
<accession>A0A195EMY4</accession>
<dbReference type="EMBL" id="KQ978691">
    <property type="protein sequence ID" value="KYN29262.1"/>
    <property type="molecule type" value="Genomic_DNA"/>
</dbReference>
<dbReference type="PANTHER" id="PTHR48414">
    <property type="entry name" value="POP5 HOMOLOG, RIBONUCLEASE P_MRP SUBUNIT"/>
    <property type="match status" value="1"/>
</dbReference>
<keyword evidence="2" id="KW-0819">tRNA processing</keyword>
<dbReference type="GO" id="GO:0030677">
    <property type="term" value="C:ribonuclease P complex"/>
    <property type="evidence" value="ECO:0007669"/>
    <property type="project" value="InterPro"/>
</dbReference>
<evidence type="ECO:0000256" key="2">
    <source>
        <dbReference type="ARBA" id="ARBA00022694"/>
    </source>
</evidence>
<gene>
    <name evidence="3" type="ORF">ALC57_01385</name>
</gene>
<sequence>MVELILKLSIVSNLAYNRILSILLLHLLRYVVFTIKPHNDSDDKQAAWKSTHVSNAIKLKVQQLYGDVGVAAIKDGFDGNLVSFFAVAKYCNVQTKIAIIRLRHGPHKYALHAIPLINDVGGRLVKTKILYIGATLKHCFLFIRKHQEKKLEQLWSKLPTEAEKKRMETFLMTLTPAMKDFK</sequence>
<evidence type="ECO:0000313" key="4">
    <source>
        <dbReference type="Proteomes" id="UP000078492"/>
    </source>
</evidence>
<dbReference type="PANTHER" id="PTHR48414:SF1">
    <property type="entry name" value="POP5 HOMOLOG, RIBONUCLEASE P_MRP SUBUNIT"/>
    <property type="match status" value="1"/>
</dbReference>
<proteinExistence type="inferred from homology"/>
<name>A0A195EMY4_9HYME</name>
<dbReference type="InterPro" id="IPR002759">
    <property type="entry name" value="Pop5/Rpp14/Rnp2-like"/>
</dbReference>
<dbReference type="Gene3D" id="3.30.70.3250">
    <property type="entry name" value="Ribonuclease P, Pop5 subunit"/>
    <property type="match status" value="1"/>
</dbReference>
<organism evidence="3 4">
    <name type="scientific">Trachymyrmex cornetzi</name>
    <dbReference type="NCBI Taxonomy" id="471704"/>
    <lineage>
        <taxon>Eukaryota</taxon>
        <taxon>Metazoa</taxon>
        <taxon>Ecdysozoa</taxon>
        <taxon>Arthropoda</taxon>
        <taxon>Hexapoda</taxon>
        <taxon>Insecta</taxon>
        <taxon>Pterygota</taxon>
        <taxon>Neoptera</taxon>
        <taxon>Endopterygota</taxon>
        <taxon>Hymenoptera</taxon>
        <taxon>Apocrita</taxon>
        <taxon>Aculeata</taxon>
        <taxon>Formicoidea</taxon>
        <taxon>Formicidae</taxon>
        <taxon>Myrmicinae</taxon>
        <taxon>Trachymyrmex</taxon>
    </lineage>
</organism>
<keyword evidence="4" id="KW-1185">Reference proteome</keyword>
<protein>
    <submittedName>
        <fullName evidence="3">Uncharacterized protein</fullName>
    </submittedName>
</protein>
<dbReference type="Proteomes" id="UP000078492">
    <property type="component" value="Unassembled WGS sequence"/>
</dbReference>
<dbReference type="AlphaFoldDB" id="A0A195EMY4"/>
<reference evidence="3 4" key="1">
    <citation type="submission" date="2015-09" db="EMBL/GenBank/DDBJ databases">
        <title>Trachymyrmex cornetzi WGS genome.</title>
        <authorList>
            <person name="Nygaard S."/>
            <person name="Hu H."/>
            <person name="Boomsma J."/>
            <person name="Zhang G."/>
        </authorList>
    </citation>
    <scope>NUCLEOTIDE SEQUENCE [LARGE SCALE GENOMIC DNA]</scope>
    <source>
        <strain evidence="3">Tcor2-1</strain>
        <tissue evidence="3">Whole body</tissue>
    </source>
</reference>
<evidence type="ECO:0000313" key="3">
    <source>
        <dbReference type="EMBL" id="KYN29262.1"/>
    </source>
</evidence>
<dbReference type="GO" id="GO:0001682">
    <property type="term" value="P:tRNA 5'-leader removal"/>
    <property type="evidence" value="ECO:0007669"/>
    <property type="project" value="InterPro"/>
</dbReference>
<evidence type="ECO:0000256" key="1">
    <source>
        <dbReference type="ARBA" id="ARBA00010800"/>
    </source>
</evidence>